<protein>
    <recommendedName>
        <fullName evidence="4">Lipoprotein</fullName>
    </recommendedName>
</protein>
<dbReference type="KEGG" id="mcaa:R3L15_09605"/>
<dbReference type="PROSITE" id="PS51257">
    <property type="entry name" value="PROKAR_LIPOPROTEIN"/>
    <property type="match status" value="1"/>
</dbReference>
<evidence type="ECO:0008006" key="4">
    <source>
        <dbReference type="Google" id="ProtNLM"/>
    </source>
</evidence>
<organism evidence="1 3">
    <name type="scientific">Mangrovimonas cancribranchiae</name>
    <dbReference type="NCBI Taxonomy" id="3080055"/>
    <lineage>
        <taxon>Bacteria</taxon>
        <taxon>Pseudomonadati</taxon>
        <taxon>Bacteroidota</taxon>
        <taxon>Flavobacteriia</taxon>
        <taxon>Flavobacteriales</taxon>
        <taxon>Flavobacteriaceae</taxon>
        <taxon>Mangrovimonas</taxon>
    </lineage>
</organism>
<gene>
    <name evidence="2" type="ORF">R3L15_09605</name>
    <name evidence="1" type="ORF">R3L16_11980</name>
</gene>
<evidence type="ECO:0000313" key="2">
    <source>
        <dbReference type="EMBL" id="WXA12377.1"/>
    </source>
</evidence>
<accession>A0AAU6NXY4</accession>
<dbReference type="Proteomes" id="UP001368318">
    <property type="component" value="Chromosome"/>
</dbReference>
<dbReference type="AlphaFoldDB" id="A0AAU6NXY4"/>
<dbReference type="RefSeq" id="WP_338731373.1">
    <property type="nucleotide sequence ID" value="NZ_CP136924.1"/>
</dbReference>
<evidence type="ECO:0000313" key="3">
    <source>
        <dbReference type="Proteomes" id="UP001368318"/>
    </source>
</evidence>
<reference evidence="1 3" key="1">
    <citation type="submission" date="2023-10" db="EMBL/GenBank/DDBJ databases">
        <title>Culture-based analysis of two novel bacteria associated with mangrove crab gills.</title>
        <authorList>
            <person name="Yang X."/>
            <person name="Garuglieri E."/>
            <person name="Van Goethem M.W."/>
            <person name="Fusi M."/>
            <person name="Marasco R."/>
            <person name="Daffonchio D.G."/>
        </authorList>
    </citation>
    <scope>NUCLEOTIDE SEQUENCE [LARGE SCALE GENOMIC DNA]</scope>
    <source>
        <strain evidence="2">UG2-1</strain>
        <strain evidence="1">UG2-2</strain>
        <strain evidence="3">UG2_2</strain>
    </source>
</reference>
<proteinExistence type="predicted"/>
<name>A0AAU6NXY4_9FLAO</name>
<sequence length="206" mass="24214">MKSSITIYLTVLILVVSCKQNDRKNAENKTDRNQIILDSIYSAEKFDSIRIYKPLSLIYNGKPILRIGQKTSELDSTLSYRMDPNMDYQGYEYLITDYLTTDDNLSIELGNHSSLNGIVFFSANRKSNQIFNVSASWYFDLNQENMEQIAIDSIKKRIFPILKDKIQLKNNWNYEFESESQIEKFKLIQRETDNGWNLNYEVELKK</sequence>
<keyword evidence="3" id="KW-1185">Reference proteome</keyword>
<evidence type="ECO:0000313" key="1">
    <source>
        <dbReference type="EMBL" id="WXA02461.1"/>
    </source>
</evidence>
<dbReference type="EMBL" id="CP136924">
    <property type="protein sequence ID" value="WXA02461.1"/>
    <property type="molecule type" value="Genomic_DNA"/>
</dbReference>
<dbReference type="EMBL" id="CP136925">
    <property type="protein sequence ID" value="WXA12377.1"/>
    <property type="molecule type" value="Genomic_DNA"/>
</dbReference>